<evidence type="ECO:0000313" key="3">
    <source>
        <dbReference type="Proteomes" id="UP000518752"/>
    </source>
</evidence>
<accession>A0A8H5HZR0</accession>
<organism evidence="2 3">
    <name type="scientific">Collybiopsis confluens</name>
    <dbReference type="NCBI Taxonomy" id="2823264"/>
    <lineage>
        <taxon>Eukaryota</taxon>
        <taxon>Fungi</taxon>
        <taxon>Dikarya</taxon>
        <taxon>Basidiomycota</taxon>
        <taxon>Agaricomycotina</taxon>
        <taxon>Agaricomycetes</taxon>
        <taxon>Agaricomycetidae</taxon>
        <taxon>Agaricales</taxon>
        <taxon>Marasmiineae</taxon>
        <taxon>Omphalotaceae</taxon>
        <taxon>Collybiopsis</taxon>
    </lineage>
</organism>
<dbReference type="EMBL" id="JAACJN010000005">
    <property type="protein sequence ID" value="KAF5392478.1"/>
    <property type="molecule type" value="Genomic_DNA"/>
</dbReference>
<feature type="region of interest" description="Disordered" evidence="1">
    <location>
        <begin position="202"/>
        <end position="267"/>
    </location>
</feature>
<protein>
    <submittedName>
        <fullName evidence="2">Uncharacterized protein</fullName>
    </submittedName>
</protein>
<proteinExistence type="predicted"/>
<evidence type="ECO:0000313" key="2">
    <source>
        <dbReference type="EMBL" id="KAF5392478.1"/>
    </source>
</evidence>
<gene>
    <name evidence="2" type="ORF">D9757_002268</name>
</gene>
<feature type="compositionally biased region" description="Polar residues" evidence="1">
    <location>
        <begin position="35"/>
        <end position="48"/>
    </location>
</feature>
<dbReference type="Proteomes" id="UP000518752">
    <property type="component" value="Unassembled WGS sequence"/>
</dbReference>
<name>A0A8H5HZR0_9AGAR</name>
<keyword evidence="3" id="KW-1185">Reference proteome</keyword>
<evidence type="ECO:0000256" key="1">
    <source>
        <dbReference type="SAM" id="MobiDB-lite"/>
    </source>
</evidence>
<dbReference type="OrthoDB" id="3021664at2759"/>
<reference evidence="2 3" key="1">
    <citation type="journal article" date="2020" name="ISME J.">
        <title>Uncovering the hidden diversity of litter-decomposition mechanisms in mushroom-forming fungi.</title>
        <authorList>
            <person name="Floudas D."/>
            <person name="Bentzer J."/>
            <person name="Ahren D."/>
            <person name="Johansson T."/>
            <person name="Persson P."/>
            <person name="Tunlid A."/>
        </authorList>
    </citation>
    <scope>NUCLEOTIDE SEQUENCE [LARGE SCALE GENOMIC DNA]</scope>
    <source>
        <strain evidence="2 3">CBS 406.79</strain>
    </source>
</reference>
<comment type="caution">
    <text evidence="2">The sequence shown here is derived from an EMBL/GenBank/DDBJ whole genome shotgun (WGS) entry which is preliminary data.</text>
</comment>
<sequence length="267" mass="28838">MQFRVSTSFPKSVLSVLVYYSFCSLSLQMASVTTQTPKSNENPATSTKIDIPLPPQQEFDDNETVVGTDESPETEDKFRSAVENLRDAIEGYNTAIEQKADEKIIEKHEQNVVQSLRETAESSPNPKVKEYYKAKALEFMKVGRTAKKVLTNDIIKGVLFILASPVALLSSVVVSTGGLVYGLGSVVRGVGDLMSGMTFSGTVLGSKDKKHTTKNAGVQNGEEGEGKEEDSSGQPTDSTEEAEKNEAEVQGDQAAESGETEQINKAT</sequence>
<feature type="region of interest" description="Disordered" evidence="1">
    <location>
        <begin position="35"/>
        <end position="75"/>
    </location>
</feature>
<dbReference type="AlphaFoldDB" id="A0A8H5HZR0"/>